<gene>
    <name evidence="2" type="ORF">Pla22_40580</name>
</gene>
<evidence type="ECO:0000313" key="3">
    <source>
        <dbReference type="Proteomes" id="UP000316598"/>
    </source>
</evidence>
<protein>
    <recommendedName>
        <fullName evidence="1">Ice-binding protein C-terminal domain-containing protein</fullName>
    </recommendedName>
</protein>
<dbReference type="Pfam" id="PF07589">
    <property type="entry name" value="PEP-CTERM"/>
    <property type="match status" value="1"/>
</dbReference>
<dbReference type="RefSeq" id="WP_146516359.1">
    <property type="nucleotide sequence ID" value="NZ_SJPI01000002.1"/>
</dbReference>
<dbReference type="OrthoDB" id="265259at2"/>
<accession>A0A5C5WMF5</accession>
<dbReference type="AlphaFoldDB" id="A0A5C5WMF5"/>
<dbReference type="Proteomes" id="UP000316598">
    <property type="component" value="Unassembled WGS sequence"/>
</dbReference>
<evidence type="ECO:0000259" key="1">
    <source>
        <dbReference type="Pfam" id="PF07589"/>
    </source>
</evidence>
<feature type="domain" description="Ice-binding protein C-terminal" evidence="1">
    <location>
        <begin position="294"/>
        <end position="317"/>
    </location>
</feature>
<keyword evidence="3" id="KW-1185">Reference proteome</keyword>
<reference evidence="2 3" key="1">
    <citation type="submission" date="2019-02" db="EMBL/GenBank/DDBJ databases">
        <title>Deep-cultivation of Planctomycetes and their phenomic and genomic characterization uncovers novel biology.</title>
        <authorList>
            <person name="Wiegand S."/>
            <person name="Jogler M."/>
            <person name="Boedeker C."/>
            <person name="Pinto D."/>
            <person name="Vollmers J."/>
            <person name="Rivas-Marin E."/>
            <person name="Kohn T."/>
            <person name="Peeters S.H."/>
            <person name="Heuer A."/>
            <person name="Rast P."/>
            <person name="Oberbeckmann S."/>
            <person name="Bunk B."/>
            <person name="Jeske O."/>
            <person name="Meyerdierks A."/>
            <person name="Storesund J.E."/>
            <person name="Kallscheuer N."/>
            <person name="Luecker S."/>
            <person name="Lage O.M."/>
            <person name="Pohl T."/>
            <person name="Merkel B.J."/>
            <person name="Hornburger P."/>
            <person name="Mueller R.-W."/>
            <person name="Bruemmer F."/>
            <person name="Labrenz M."/>
            <person name="Spormann A.M."/>
            <person name="Op Den Camp H."/>
            <person name="Overmann J."/>
            <person name="Amann R."/>
            <person name="Jetten M.S.M."/>
            <person name="Mascher T."/>
            <person name="Medema M.H."/>
            <person name="Devos D.P."/>
            <person name="Kaster A.-K."/>
            <person name="Ovreas L."/>
            <person name="Rohde M."/>
            <person name="Galperin M.Y."/>
            <person name="Jogler C."/>
        </authorList>
    </citation>
    <scope>NUCLEOTIDE SEQUENCE [LARGE SCALE GENOMIC DNA]</scope>
    <source>
        <strain evidence="2 3">Pla22</strain>
    </source>
</reference>
<dbReference type="InterPro" id="IPR013424">
    <property type="entry name" value="Ice-binding_C"/>
</dbReference>
<dbReference type="NCBIfam" id="TIGR02595">
    <property type="entry name" value="PEP_CTERM"/>
    <property type="match status" value="1"/>
</dbReference>
<organism evidence="2 3">
    <name type="scientific">Rubripirellula amarantea</name>
    <dbReference type="NCBI Taxonomy" id="2527999"/>
    <lineage>
        <taxon>Bacteria</taxon>
        <taxon>Pseudomonadati</taxon>
        <taxon>Planctomycetota</taxon>
        <taxon>Planctomycetia</taxon>
        <taxon>Pirellulales</taxon>
        <taxon>Pirellulaceae</taxon>
        <taxon>Rubripirellula</taxon>
    </lineage>
</organism>
<evidence type="ECO:0000313" key="2">
    <source>
        <dbReference type="EMBL" id="TWT51281.1"/>
    </source>
</evidence>
<sequence>MNALSVARFRITHRLFTILAVWAVSCSLAGNSIAALFADFDPVRHERYLANGSPNEDFILDEAAITGLGGTAALITPFHFITAAHDLPVSDPTFTGQFRGLNGTIHSFTTSDFVDLTTTYYDSDLMMEVTAKSDVRIYRLPMAIPESSMITPMAILDADVDLLKNRNIFVVGIDDQAGRNKVDGGTIVTLNSGRKPTEAIVYDHDTDINGGTNPVLLDEASLRPGDSGYQALIRSGDDLALIGAHFGIVVPEGESANNSSNYLSFSSLLTGYLDQIDTVVAADGYAINRVTITAVPEPSATIVLAGAGLVGWLWRRKRKVQPSC</sequence>
<name>A0A5C5WMF5_9BACT</name>
<dbReference type="EMBL" id="SJPI01000002">
    <property type="protein sequence ID" value="TWT51281.1"/>
    <property type="molecule type" value="Genomic_DNA"/>
</dbReference>
<proteinExistence type="predicted"/>
<comment type="caution">
    <text evidence="2">The sequence shown here is derived from an EMBL/GenBank/DDBJ whole genome shotgun (WGS) entry which is preliminary data.</text>
</comment>